<sequence length="589" mass="67227">MKPSRFELPPGPSFVLRQLFSVKTVGYAAFVGGIHLGGQMLGIDFPLWAIVSSSIVTLPVILYAQSELQYWKDKRKAESLGARLPPQVPSKWPGGIDLITTMIKVFESGYLGDFMADWLAEGGQTIDMHTLWTTRIITTEPQYIKMVLSTHFEEYEKGEVLRDTLQPLFGTGVFNSDGERWKFHRSMTRPFFSKDRISDFELFDRHADQVITKMKERFKEDIAVDVQDVLSRFTMDTATEFLFGQDVKTLSGGLPYPSTHNRSSPRTHPSDQFAFAFSRAQEHTFPRGFYGKLWPLVDFWEDVVTKNKRITWEFMDPLIHAALEKKKAAKGMYEVNRDDGTLLDHLVQQTDDFEIIRDETFNIMLAGRDTTAGLTTFAVTMLADHPDVFDRLRNEVMEALGPNGKVNPETLREMKYLRAVLNETLRLYPNVPSNVRCSKQGALWPALDGGKPIYVPPNTQINYSPWLMHRRVDLWGPTALEFDPDRFLDDRVKEYLVPNPFIFLPFNAGPRICLGQQFAYSEASTIIARMVQAFKSIRLDMDSNPEAKPPVAWATVNGRKGIEKVWVKSHITLYAKGGVWVKMEEADVE</sequence>
<organism evidence="1 2">
    <name type="scientific">Thelephora ganbajun</name>
    <name type="common">Ganba fungus</name>
    <dbReference type="NCBI Taxonomy" id="370292"/>
    <lineage>
        <taxon>Eukaryota</taxon>
        <taxon>Fungi</taxon>
        <taxon>Dikarya</taxon>
        <taxon>Basidiomycota</taxon>
        <taxon>Agaricomycotina</taxon>
        <taxon>Agaricomycetes</taxon>
        <taxon>Thelephorales</taxon>
        <taxon>Thelephoraceae</taxon>
        <taxon>Thelephora</taxon>
    </lineage>
</organism>
<accession>A0ACB6ZCJ9</accession>
<dbReference type="Proteomes" id="UP000886501">
    <property type="component" value="Unassembled WGS sequence"/>
</dbReference>
<dbReference type="EMBL" id="MU118035">
    <property type="protein sequence ID" value="KAF9647366.1"/>
    <property type="molecule type" value="Genomic_DNA"/>
</dbReference>
<keyword evidence="2" id="KW-1185">Reference proteome</keyword>
<name>A0ACB6ZCJ9_THEGA</name>
<protein>
    <submittedName>
        <fullName evidence="1">Cytochrome P450</fullName>
    </submittedName>
</protein>
<evidence type="ECO:0000313" key="2">
    <source>
        <dbReference type="Proteomes" id="UP000886501"/>
    </source>
</evidence>
<evidence type="ECO:0000313" key="1">
    <source>
        <dbReference type="EMBL" id="KAF9647366.1"/>
    </source>
</evidence>
<reference evidence="1" key="1">
    <citation type="submission" date="2019-10" db="EMBL/GenBank/DDBJ databases">
        <authorList>
            <consortium name="DOE Joint Genome Institute"/>
            <person name="Kuo A."/>
            <person name="Miyauchi S."/>
            <person name="Kiss E."/>
            <person name="Drula E."/>
            <person name="Kohler A."/>
            <person name="Sanchez-Garcia M."/>
            <person name="Andreopoulos B."/>
            <person name="Barry K.W."/>
            <person name="Bonito G."/>
            <person name="Buee M."/>
            <person name="Carver A."/>
            <person name="Chen C."/>
            <person name="Cichocki N."/>
            <person name="Clum A."/>
            <person name="Culley D."/>
            <person name="Crous P.W."/>
            <person name="Fauchery L."/>
            <person name="Girlanda M."/>
            <person name="Hayes R."/>
            <person name="Keri Z."/>
            <person name="Labutti K."/>
            <person name="Lipzen A."/>
            <person name="Lombard V."/>
            <person name="Magnuson J."/>
            <person name="Maillard F."/>
            <person name="Morin E."/>
            <person name="Murat C."/>
            <person name="Nolan M."/>
            <person name="Ohm R."/>
            <person name="Pangilinan J."/>
            <person name="Pereira M."/>
            <person name="Perotto S."/>
            <person name="Peter M."/>
            <person name="Riley R."/>
            <person name="Sitrit Y."/>
            <person name="Stielow B."/>
            <person name="Szollosi G."/>
            <person name="Zifcakova L."/>
            <person name="Stursova M."/>
            <person name="Spatafora J.W."/>
            <person name="Tedersoo L."/>
            <person name="Vaario L.-M."/>
            <person name="Yamada A."/>
            <person name="Yan M."/>
            <person name="Wang P."/>
            <person name="Xu J."/>
            <person name="Bruns T."/>
            <person name="Baldrian P."/>
            <person name="Vilgalys R."/>
            <person name="Henrissat B."/>
            <person name="Grigoriev I.V."/>
            <person name="Hibbett D."/>
            <person name="Nagy L.G."/>
            <person name="Martin F.M."/>
        </authorList>
    </citation>
    <scope>NUCLEOTIDE SEQUENCE</scope>
    <source>
        <strain evidence="1">P2</strain>
    </source>
</reference>
<comment type="caution">
    <text evidence="1">The sequence shown here is derived from an EMBL/GenBank/DDBJ whole genome shotgun (WGS) entry which is preliminary data.</text>
</comment>
<reference evidence="1" key="2">
    <citation type="journal article" date="2020" name="Nat. Commun.">
        <title>Large-scale genome sequencing of mycorrhizal fungi provides insights into the early evolution of symbiotic traits.</title>
        <authorList>
            <person name="Miyauchi S."/>
            <person name="Kiss E."/>
            <person name="Kuo A."/>
            <person name="Drula E."/>
            <person name="Kohler A."/>
            <person name="Sanchez-Garcia M."/>
            <person name="Morin E."/>
            <person name="Andreopoulos B."/>
            <person name="Barry K.W."/>
            <person name="Bonito G."/>
            <person name="Buee M."/>
            <person name="Carver A."/>
            <person name="Chen C."/>
            <person name="Cichocki N."/>
            <person name="Clum A."/>
            <person name="Culley D."/>
            <person name="Crous P.W."/>
            <person name="Fauchery L."/>
            <person name="Girlanda M."/>
            <person name="Hayes R.D."/>
            <person name="Keri Z."/>
            <person name="LaButti K."/>
            <person name="Lipzen A."/>
            <person name="Lombard V."/>
            <person name="Magnuson J."/>
            <person name="Maillard F."/>
            <person name="Murat C."/>
            <person name="Nolan M."/>
            <person name="Ohm R.A."/>
            <person name="Pangilinan J."/>
            <person name="Pereira M.F."/>
            <person name="Perotto S."/>
            <person name="Peter M."/>
            <person name="Pfister S."/>
            <person name="Riley R."/>
            <person name="Sitrit Y."/>
            <person name="Stielow J.B."/>
            <person name="Szollosi G."/>
            <person name="Zifcakova L."/>
            <person name="Stursova M."/>
            <person name="Spatafora J.W."/>
            <person name="Tedersoo L."/>
            <person name="Vaario L.M."/>
            <person name="Yamada A."/>
            <person name="Yan M."/>
            <person name="Wang P."/>
            <person name="Xu J."/>
            <person name="Bruns T."/>
            <person name="Baldrian P."/>
            <person name="Vilgalys R."/>
            <person name="Dunand C."/>
            <person name="Henrissat B."/>
            <person name="Grigoriev I.V."/>
            <person name="Hibbett D."/>
            <person name="Nagy L.G."/>
            <person name="Martin F.M."/>
        </authorList>
    </citation>
    <scope>NUCLEOTIDE SEQUENCE</scope>
    <source>
        <strain evidence="1">P2</strain>
    </source>
</reference>
<gene>
    <name evidence="1" type="ORF">BDM02DRAFT_2705037</name>
</gene>
<proteinExistence type="predicted"/>